<dbReference type="InterPro" id="IPR044560">
    <property type="entry name" value="MOase"/>
</dbReference>
<dbReference type="PANTHER" id="PTHR45934">
    <property type="entry name" value="FAD/NAD(P)-BINDING OXIDOREDUCTASE FAMILY PROTEIN"/>
    <property type="match status" value="1"/>
</dbReference>
<evidence type="ECO:0000256" key="2">
    <source>
        <dbReference type="ARBA" id="ARBA00023033"/>
    </source>
</evidence>
<dbReference type="GO" id="GO:0071949">
    <property type="term" value="F:FAD binding"/>
    <property type="evidence" value="ECO:0007669"/>
    <property type="project" value="InterPro"/>
</dbReference>
<sequence length="296" mass="32410">MEEQDVVIVGAGIAGLATAVALKRVGVGALVLEKSEGLRATGAALGLHPNAWLALDALGVSHKLTTTYAPCRKRNVTNVDTGATQQVPSTEPNKNGHELRIVRRKALLEALAEELPTETIRYSSKLNSIVTQVEEGSSYAIIHMENGVSIKAKVNRNYIRAGFFPLNEELYWFLTNLPSKSSRGEDIAHDPELIKKEVISNFAKNFPASYLRVVQHLDLSTVTWAPLMFRFPWDVIIGNLSKGNITVASDAMHPMTPDLGQGGCSALEDAVVLGRHIGNLVIKTKSLWQEIKWLRP</sequence>
<keyword evidence="1" id="KW-0560">Oxidoreductase</keyword>
<dbReference type="GO" id="GO:0004497">
    <property type="term" value="F:monooxygenase activity"/>
    <property type="evidence" value="ECO:0007669"/>
    <property type="project" value="UniProtKB-KW"/>
</dbReference>
<protein>
    <recommendedName>
        <fullName evidence="4">FAD-binding domain-containing protein</fullName>
    </recommendedName>
</protein>
<dbReference type="InterPro" id="IPR036188">
    <property type="entry name" value="FAD/NAD-bd_sf"/>
</dbReference>
<organism evidence="5 6">
    <name type="scientific">Lithocarpus litseifolius</name>
    <dbReference type="NCBI Taxonomy" id="425828"/>
    <lineage>
        <taxon>Eukaryota</taxon>
        <taxon>Viridiplantae</taxon>
        <taxon>Streptophyta</taxon>
        <taxon>Embryophyta</taxon>
        <taxon>Tracheophyta</taxon>
        <taxon>Spermatophyta</taxon>
        <taxon>Magnoliopsida</taxon>
        <taxon>eudicotyledons</taxon>
        <taxon>Gunneridae</taxon>
        <taxon>Pentapetalae</taxon>
        <taxon>rosids</taxon>
        <taxon>fabids</taxon>
        <taxon>Fagales</taxon>
        <taxon>Fagaceae</taxon>
        <taxon>Lithocarpus</taxon>
    </lineage>
</organism>
<reference evidence="5 6" key="1">
    <citation type="submission" date="2024-01" db="EMBL/GenBank/DDBJ databases">
        <title>A telomere-to-telomere, gap-free genome of sweet tea (Lithocarpus litseifolius).</title>
        <authorList>
            <person name="Zhou J."/>
        </authorList>
    </citation>
    <scope>NUCLEOTIDE SEQUENCE [LARGE SCALE GENOMIC DNA]</scope>
    <source>
        <strain evidence="5">Zhou-2022a</strain>
        <tissue evidence="5">Leaf</tissue>
    </source>
</reference>
<evidence type="ECO:0000313" key="6">
    <source>
        <dbReference type="Proteomes" id="UP001459277"/>
    </source>
</evidence>
<keyword evidence="2" id="KW-0503">Monooxygenase</keyword>
<dbReference type="SUPFAM" id="SSF51905">
    <property type="entry name" value="FAD/NAD(P)-binding domain"/>
    <property type="match status" value="1"/>
</dbReference>
<dbReference type="Gene3D" id="3.50.50.60">
    <property type="entry name" value="FAD/NAD(P)-binding domain"/>
    <property type="match status" value="2"/>
</dbReference>
<evidence type="ECO:0000256" key="1">
    <source>
        <dbReference type="ARBA" id="ARBA00023002"/>
    </source>
</evidence>
<dbReference type="EMBL" id="JAZDWU010000009">
    <property type="protein sequence ID" value="KAK9991233.1"/>
    <property type="molecule type" value="Genomic_DNA"/>
</dbReference>
<dbReference type="Proteomes" id="UP001459277">
    <property type="component" value="Unassembled WGS sequence"/>
</dbReference>
<keyword evidence="6" id="KW-1185">Reference proteome</keyword>
<dbReference type="PRINTS" id="PR00420">
    <property type="entry name" value="RNGMNOXGNASE"/>
</dbReference>
<evidence type="ECO:0000259" key="4">
    <source>
        <dbReference type="Pfam" id="PF01494"/>
    </source>
</evidence>
<gene>
    <name evidence="5" type="ORF">SO802_026218</name>
</gene>
<feature type="domain" description="FAD-binding" evidence="4">
    <location>
        <begin position="4"/>
        <end position="72"/>
    </location>
</feature>
<dbReference type="AlphaFoldDB" id="A0AAW2C135"/>
<name>A0AAW2C135_9ROSI</name>
<dbReference type="InterPro" id="IPR002938">
    <property type="entry name" value="FAD-bd"/>
</dbReference>
<evidence type="ECO:0000313" key="5">
    <source>
        <dbReference type="EMBL" id="KAK9991233.1"/>
    </source>
</evidence>
<accession>A0AAW2C135</accession>
<comment type="similarity">
    <text evidence="3">Belongs to the 3-hydroxybenzoate 6-hydroxylase family.</text>
</comment>
<comment type="caution">
    <text evidence="5">The sequence shown here is derived from an EMBL/GenBank/DDBJ whole genome shotgun (WGS) entry which is preliminary data.</text>
</comment>
<proteinExistence type="inferred from homology"/>
<evidence type="ECO:0000256" key="3">
    <source>
        <dbReference type="ARBA" id="ARBA00024018"/>
    </source>
</evidence>
<dbReference type="PANTHER" id="PTHR45934:SF1">
    <property type="entry name" value="OS04G0423100 PROTEIN"/>
    <property type="match status" value="1"/>
</dbReference>
<dbReference type="Pfam" id="PF01494">
    <property type="entry name" value="FAD_binding_3"/>
    <property type="match status" value="1"/>
</dbReference>